<dbReference type="FunCoup" id="A0A6P8ZQC2">
    <property type="interactions" value="266"/>
</dbReference>
<evidence type="ECO:0000259" key="6">
    <source>
        <dbReference type="PROSITE" id="PS51462"/>
    </source>
</evidence>
<comment type="similarity">
    <text evidence="1">Belongs to the Nudix hydrolase family.</text>
</comment>
<dbReference type="OrthoDB" id="276276at2759"/>
<dbReference type="InterPro" id="IPR015797">
    <property type="entry name" value="NUDIX_hydrolase-like_dom_sf"/>
</dbReference>
<dbReference type="GO" id="GO:0000166">
    <property type="term" value="F:nucleotide binding"/>
    <property type="evidence" value="ECO:0007669"/>
    <property type="project" value="UniProtKB-KW"/>
</dbReference>
<dbReference type="InterPro" id="IPR020084">
    <property type="entry name" value="NUDIX_hydrolase_CS"/>
</dbReference>
<evidence type="ECO:0000256" key="4">
    <source>
        <dbReference type="ARBA" id="ARBA00022801"/>
    </source>
</evidence>
<dbReference type="RefSeq" id="XP_034245599.1">
    <property type="nucleotide sequence ID" value="XM_034389708.1"/>
</dbReference>
<dbReference type="AlphaFoldDB" id="A0A6P8ZQC2"/>
<dbReference type="CDD" id="cd03428">
    <property type="entry name" value="NUDIX_Ap4A_Nudt2"/>
    <property type="match status" value="1"/>
</dbReference>
<protein>
    <recommendedName>
        <fullName evidence="2">Bis(5'-nucleosyl)-tetraphosphatase [asymmetrical]</fullName>
    </recommendedName>
    <alternativeName>
        <fullName evidence="5">Diadenosine 5',5'''-P1,P4-tetraphosphate asymmetrical hydrolase</fullName>
    </alternativeName>
</protein>
<dbReference type="InParanoid" id="A0A6P8ZQC2"/>
<evidence type="ECO:0000256" key="1">
    <source>
        <dbReference type="ARBA" id="ARBA00005582"/>
    </source>
</evidence>
<dbReference type="InterPro" id="IPR000086">
    <property type="entry name" value="NUDIX_hydrolase_dom"/>
</dbReference>
<evidence type="ECO:0000313" key="8">
    <source>
        <dbReference type="RefSeq" id="XP_034245599.1"/>
    </source>
</evidence>
<evidence type="ECO:0000256" key="2">
    <source>
        <dbReference type="ARBA" id="ARBA00018911"/>
    </source>
</evidence>
<evidence type="ECO:0000313" key="7">
    <source>
        <dbReference type="Proteomes" id="UP000515158"/>
    </source>
</evidence>
<dbReference type="KEGG" id="tpal:117647794"/>
<feature type="domain" description="Nudix hydrolase" evidence="6">
    <location>
        <begin position="1"/>
        <end position="133"/>
    </location>
</feature>
<dbReference type="InterPro" id="IPR051325">
    <property type="entry name" value="Nudix_hydrolase_domain"/>
</dbReference>
<dbReference type="PROSITE" id="PS00893">
    <property type="entry name" value="NUDIX_BOX"/>
    <property type="match status" value="1"/>
</dbReference>
<dbReference type="GO" id="GO:0006754">
    <property type="term" value="P:ATP biosynthetic process"/>
    <property type="evidence" value="ECO:0007669"/>
    <property type="project" value="TreeGrafter"/>
</dbReference>
<evidence type="ECO:0000256" key="3">
    <source>
        <dbReference type="ARBA" id="ARBA00022741"/>
    </source>
</evidence>
<name>A0A6P8ZQC2_THRPL</name>
<dbReference type="GeneID" id="117647794"/>
<proteinExistence type="inferred from homology"/>
<evidence type="ECO:0000256" key="5">
    <source>
        <dbReference type="ARBA" id="ARBA00032644"/>
    </source>
</evidence>
<dbReference type="GO" id="GO:0004081">
    <property type="term" value="F:bis(5'-nucleosyl)-tetraphosphatase (asymmetrical) activity"/>
    <property type="evidence" value="ECO:0007669"/>
    <property type="project" value="TreeGrafter"/>
</dbReference>
<keyword evidence="7" id="KW-1185">Reference proteome</keyword>
<dbReference type="GO" id="GO:0006167">
    <property type="term" value="P:AMP biosynthetic process"/>
    <property type="evidence" value="ECO:0007669"/>
    <property type="project" value="TreeGrafter"/>
</dbReference>
<gene>
    <name evidence="8" type="primary">LOC117647794</name>
</gene>
<dbReference type="InterPro" id="IPR003565">
    <property type="entry name" value="Tetra_PHTase"/>
</dbReference>
<dbReference type="Proteomes" id="UP000515158">
    <property type="component" value="Unplaced"/>
</dbReference>
<reference evidence="8" key="1">
    <citation type="submission" date="2025-08" db="UniProtKB">
        <authorList>
            <consortium name="RefSeq"/>
        </authorList>
    </citation>
    <scope>IDENTIFICATION</scope>
    <source>
        <tissue evidence="8">Total insect</tissue>
    </source>
</reference>
<keyword evidence="3" id="KW-0547">Nucleotide-binding</keyword>
<dbReference type="PRINTS" id="PR01405">
    <property type="entry name" value="TETRPHPHTASE"/>
</dbReference>
<keyword evidence="4" id="KW-0378">Hydrolase</keyword>
<dbReference type="PANTHER" id="PTHR21340">
    <property type="entry name" value="DIADENOSINE 5,5-P1,P4-TETRAPHOSPHATE PYROPHOSPHOHYDROLASE MUTT"/>
    <property type="match status" value="1"/>
</dbReference>
<dbReference type="Gene3D" id="3.90.79.10">
    <property type="entry name" value="Nucleoside Triphosphate Pyrophosphohydrolase"/>
    <property type="match status" value="1"/>
</dbReference>
<dbReference type="Pfam" id="PF00293">
    <property type="entry name" value="NUDIX"/>
    <property type="match status" value="1"/>
</dbReference>
<dbReference type="SUPFAM" id="SSF55811">
    <property type="entry name" value="Nudix"/>
    <property type="match status" value="1"/>
</dbReference>
<sequence length="139" mass="16196">MPVRAAGLVVFRRVANEIQYLMMQTSYGEHHWTPPKGHVDPGENDLQTALRETEEEAGLKDTQFKIVESFRKELHYPVKGKPKVVVYWLSELLDPKTEVKLSKEHQAFEWAEINRACELAKYQDLQDLLKECHSFLQTN</sequence>
<accession>A0A6P8ZQC2</accession>
<dbReference type="CTD" id="136031375"/>
<dbReference type="PROSITE" id="PS51462">
    <property type="entry name" value="NUDIX"/>
    <property type="match status" value="1"/>
</dbReference>
<organism evidence="8">
    <name type="scientific">Thrips palmi</name>
    <name type="common">Melon thrips</name>
    <dbReference type="NCBI Taxonomy" id="161013"/>
    <lineage>
        <taxon>Eukaryota</taxon>
        <taxon>Metazoa</taxon>
        <taxon>Ecdysozoa</taxon>
        <taxon>Arthropoda</taxon>
        <taxon>Hexapoda</taxon>
        <taxon>Insecta</taxon>
        <taxon>Pterygota</taxon>
        <taxon>Neoptera</taxon>
        <taxon>Paraneoptera</taxon>
        <taxon>Thysanoptera</taxon>
        <taxon>Terebrantia</taxon>
        <taxon>Thripoidea</taxon>
        <taxon>Thripidae</taxon>
        <taxon>Thrips</taxon>
    </lineage>
</organism>
<dbReference type="PANTHER" id="PTHR21340:SF0">
    <property type="entry name" value="BIS(5'-NUCLEOSYL)-TETRAPHOSPHATASE [ASYMMETRICAL]"/>
    <property type="match status" value="1"/>
</dbReference>